<reference evidence="6 7" key="1">
    <citation type="submission" date="2019-02" db="EMBL/GenBank/DDBJ databases">
        <title>Genomic Encyclopedia of Archaeal and Bacterial Type Strains, Phase II (KMG-II): from individual species to whole genera.</title>
        <authorList>
            <person name="Goeker M."/>
        </authorList>
    </citation>
    <scope>NUCLEOTIDE SEQUENCE [LARGE SCALE GENOMIC DNA]</scope>
    <source>
        <strain evidence="6 7">DSM 18101</strain>
    </source>
</reference>
<dbReference type="RefSeq" id="WP_207231722.1">
    <property type="nucleotide sequence ID" value="NZ_SHKW01000001.1"/>
</dbReference>
<dbReference type="InterPro" id="IPR054579">
    <property type="entry name" value="GCE-like_dom"/>
</dbReference>
<evidence type="ECO:0000259" key="5">
    <source>
        <dbReference type="Pfam" id="PF22244"/>
    </source>
</evidence>
<evidence type="ECO:0000256" key="2">
    <source>
        <dbReference type="ARBA" id="ARBA00022729"/>
    </source>
</evidence>
<sequence>MRVKQAIPAGLVGASCAAVAASFVAVAASFSVAGWTASAWAQTQTPPVVVAGVPVNYDEAKVGTYTLPDPLVLKDGTPVKDAKTWVKKRRPEIVSIFETEQYGVAPGRPKHESFEMIEKGTPALNGRAIRRRVDVHLSSKPGSQVIHLVEYLPAAAKKPVPMVLCISFTAPSSSVDDPGLPIGEVWDAKTHTKIPANKARAFGKLSVEPVLDAGIGVATFYYGDVEPDYAEGFPDSIRKDYLKAGESKRGPEDWGSISAWAWGMSRVQDYLETDKSVDAKRVAIHGVSRLGKTVMWAGAHDERFAAVIASCSGEGGAALSHRNYGETIEHLTAPTRYPYQFAENYGKWAGFPDKAPMDANMLIALIAPRPLLLQTGNTDSWSDPKGEFLAAVAAGPVYNLLGRDPLDTETWPEAKQPILHDLSYYMHDGGHGMVPPDWGVYVDFLKMHLHPEK</sequence>
<dbReference type="GO" id="GO:0052689">
    <property type="term" value="F:carboxylic ester hydrolase activity"/>
    <property type="evidence" value="ECO:0007669"/>
    <property type="project" value="UniProtKB-KW"/>
</dbReference>
<dbReference type="PROSITE" id="PS51257">
    <property type="entry name" value="PROKAR_LIPOPROTEIN"/>
    <property type="match status" value="1"/>
</dbReference>
<feature type="domain" description="4-O-methyl-glucuronoyl methylesterase-like" evidence="5">
    <location>
        <begin position="252"/>
        <end position="402"/>
    </location>
</feature>
<dbReference type="AlphaFoldDB" id="A0A4Q7YTV5"/>
<dbReference type="Proteomes" id="UP000292958">
    <property type="component" value="Unassembled WGS sequence"/>
</dbReference>
<dbReference type="InterPro" id="IPR029058">
    <property type="entry name" value="AB_hydrolase_fold"/>
</dbReference>
<evidence type="ECO:0000256" key="4">
    <source>
        <dbReference type="SAM" id="SignalP"/>
    </source>
</evidence>
<comment type="caution">
    <text evidence="6">The sequence shown here is derived from an EMBL/GenBank/DDBJ whole genome shotgun (WGS) entry which is preliminary data.</text>
</comment>
<dbReference type="EMBL" id="SHKW01000001">
    <property type="protein sequence ID" value="RZU41000.1"/>
    <property type="molecule type" value="Genomic_DNA"/>
</dbReference>
<feature type="signal peptide" evidence="4">
    <location>
        <begin position="1"/>
        <end position="20"/>
    </location>
</feature>
<dbReference type="Pfam" id="PF22244">
    <property type="entry name" value="GCE_fung"/>
    <property type="match status" value="1"/>
</dbReference>
<keyword evidence="3" id="KW-0378">Hydrolase</keyword>
<dbReference type="Gene3D" id="3.40.50.1820">
    <property type="entry name" value="alpha/beta hydrolase"/>
    <property type="match status" value="1"/>
</dbReference>
<organism evidence="6 7">
    <name type="scientific">Edaphobacter modestus</name>
    <dbReference type="NCBI Taxonomy" id="388466"/>
    <lineage>
        <taxon>Bacteria</taxon>
        <taxon>Pseudomonadati</taxon>
        <taxon>Acidobacteriota</taxon>
        <taxon>Terriglobia</taxon>
        <taxon>Terriglobales</taxon>
        <taxon>Acidobacteriaceae</taxon>
        <taxon>Edaphobacter</taxon>
    </lineage>
</organism>
<dbReference type="SUPFAM" id="SSF53474">
    <property type="entry name" value="alpha/beta-Hydrolases"/>
    <property type="match status" value="1"/>
</dbReference>
<name>A0A4Q7YTV5_9BACT</name>
<evidence type="ECO:0000313" key="6">
    <source>
        <dbReference type="EMBL" id="RZU41000.1"/>
    </source>
</evidence>
<feature type="chain" id="PRO_5020806624" description="4-O-methyl-glucuronoyl methylesterase-like domain-containing protein" evidence="4">
    <location>
        <begin position="21"/>
        <end position="453"/>
    </location>
</feature>
<evidence type="ECO:0000256" key="1">
    <source>
        <dbReference type="ARBA" id="ARBA00022487"/>
    </source>
</evidence>
<evidence type="ECO:0000256" key="3">
    <source>
        <dbReference type="ARBA" id="ARBA00022801"/>
    </source>
</evidence>
<proteinExistence type="predicted"/>
<gene>
    <name evidence="6" type="ORF">BDD14_2491</name>
</gene>
<protein>
    <recommendedName>
        <fullName evidence="5">4-O-methyl-glucuronoyl methylesterase-like domain-containing protein</fullName>
    </recommendedName>
</protein>
<keyword evidence="2 4" id="KW-0732">Signal</keyword>
<evidence type="ECO:0000313" key="7">
    <source>
        <dbReference type="Proteomes" id="UP000292958"/>
    </source>
</evidence>
<accession>A0A4Q7YTV5</accession>
<keyword evidence="7" id="KW-1185">Reference proteome</keyword>
<keyword evidence="1" id="KW-0719">Serine esterase</keyword>